<sequence length="298" mass="31601">MSEHSHLTMSSPVWFITATSSGFGKAIALEALQRGHKVIATARNSSKLAELKEAGAAVMDLDVTADDATLAAKLSEANAMHGKITHVVNAAGYILVGAIEEASQKEVFDQYNTNVFGSFNIARAAAPYLRAAAAAAASKGIDTNTALANFGSLGSWRSGAGVAHYCSTKFAVTGLTEGLREELKPFGIDVCVIEPGYTRTGFLRGSDHRIVTEKLLDEYQGTETEKARGLMAAVDGNQPGDVDKCAKVIVDVLTRKGGREVPVRLLTGSDAVEVVKGKCNETLQLVSEWEEVSSSVMY</sequence>
<dbReference type="PROSITE" id="PS00061">
    <property type="entry name" value="ADH_SHORT"/>
    <property type="match status" value="1"/>
</dbReference>
<accession>A0AAV9GPJ1</accession>
<evidence type="ECO:0000256" key="2">
    <source>
        <dbReference type="ARBA" id="ARBA00022857"/>
    </source>
</evidence>
<dbReference type="InterPro" id="IPR051911">
    <property type="entry name" value="SDR_oxidoreductase"/>
</dbReference>
<evidence type="ECO:0000256" key="3">
    <source>
        <dbReference type="ARBA" id="ARBA00023002"/>
    </source>
</evidence>
<gene>
    <name evidence="4" type="ORF">QBC34DRAFT_405622</name>
</gene>
<reference evidence="4" key="1">
    <citation type="journal article" date="2023" name="Mol. Phylogenet. Evol.">
        <title>Genome-scale phylogeny and comparative genomics of the fungal order Sordariales.</title>
        <authorList>
            <person name="Hensen N."/>
            <person name="Bonometti L."/>
            <person name="Westerberg I."/>
            <person name="Brannstrom I.O."/>
            <person name="Guillou S."/>
            <person name="Cros-Aarteil S."/>
            <person name="Calhoun S."/>
            <person name="Haridas S."/>
            <person name="Kuo A."/>
            <person name="Mondo S."/>
            <person name="Pangilinan J."/>
            <person name="Riley R."/>
            <person name="LaButti K."/>
            <person name="Andreopoulos B."/>
            <person name="Lipzen A."/>
            <person name="Chen C."/>
            <person name="Yan M."/>
            <person name="Daum C."/>
            <person name="Ng V."/>
            <person name="Clum A."/>
            <person name="Steindorff A."/>
            <person name="Ohm R.A."/>
            <person name="Martin F."/>
            <person name="Silar P."/>
            <person name="Natvig D.O."/>
            <person name="Lalanne C."/>
            <person name="Gautier V."/>
            <person name="Ament-Velasquez S.L."/>
            <person name="Kruys A."/>
            <person name="Hutchinson M.I."/>
            <person name="Powell A.J."/>
            <person name="Barry K."/>
            <person name="Miller A.N."/>
            <person name="Grigoriev I.V."/>
            <person name="Debuchy R."/>
            <person name="Gladieux P."/>
            <person name="Hiltunen Thoren M."/>
            <person name="Johannesson H."/>
        </authorList>
    </citation>
    <scope>NUCLEOTIDE SEQUENCE</scope>
    <source>
        <strain evidence="4">PSN243</strain>
    </source>
</reference>
<evidence type="ECO:0000256" key="1">
    <source>
        <dbReference type="ARBA" id="ARBA00006484"/>
    </source>
</evidence>
<dbReference type="EMBL" id="MU865938">
    <property type="protein sequence ID" value="KAK4449317.1"/>
    <property type="molecule type" value="Genomic_DNA"/>
</dbReference>
<dbReference type="Proteomes" id="UP001321760">
    <property type="component" value="Unassembled WGS sequence"/>
</dbReference>
<dbReference type="InterPro" id="IPR020904">
    <property type="entry name" value="Sc_DH/Rdtase_CS"/>
</dbReference>
<dbReference type="AlphaFoldDB" id="A0AAV9GPJ1"/>
<comment type="similarity">
    <text evidence="1">Belongs to the short-chain dehydrogenases/reductases (SDR) family.</text>
</comment>
<dbReference type="SUPFAM" id="SSF51735">
    <property type="entry name" value="NAD(P)-binding Rossmann-fold domains"/>
    <property type="match status" value="1"/>
</dbReference>
<keyword evidence="2" id="KW-0521">NADP</keyword>
<dbReference type="PANTHER" id="PTHR43976:SF16">
    <property type="entry name" value="SHORT-CHAIN DEHYDROGENASE_REDUCTASE FAMILY PROTEIN"/>
    <property type="match status" value="1"/>
</dbReference>
<comment type="caution">
    <text evidence="4">The sequence shown here is derived from an EMBL/GenBank/DDBJ whole genome shotgun (WGS) entry which is preliminary data.</text>
</comment>
<organism evidence="4 5">
    <name type="scientific">Podospora aff. communis PSN243</name>
    <dbReference type="NCBI Taxonomy" id="3040156"/>
    <lineage>
        <taxon>Eukaryota</taxon>
        <taxon>Fungi</taxon>
        <taxon>Dikarya</taxon>
        <taxon>Ascomycota</taxon>
        <taxon>Pezizomycotina</taxon>
        <taxon>Sordariomycetes</taxon>
        <taxon>Sordariomycetidae</taxon>
        <taxon>Sordariales</taxon>
        <taxon>Podosporaceae</taxon>
        <taxon>Podospora</taxon>
    </lineage>
</organism>
<evidence type="ECO:0000313" key="5">
    <source>
        <dbReference type="Proteomes" id="UP001321760"/>
    </source>
</evidence>
<dbReference type="InterPro" id="IPR036291">
    <property type="entry name" value="NAD(P)-bd_dom_sf"/>
</dbReference>
<dbReference type="PANTHER" id="PTHR43976">
    <property type="entry name" value="SHORT CHAIN DEHYDROGENASE"/>
    <property type="match status" value="1"/>
</dbReference>
<dbReference type="Gene3D" id="3.40.50.720">
    <property type="entry name" value="NAD(P)-binding Rossmann-like Domain"/>
    <property type="match status" value="1"/>
</dbReference>
<dbReference type="Pfam" id="PF00106">
    <property type="entry name" value="adh_short"/>
    <property type="match status" value="1"/>
</dbReference>
<reference evidence="4" key="2">
    <citation type="submission" date="2023-05" db="EMBL/GenBank/DDBJ databases">
        <authorList>
            <consortium name="Lawrence Berkeley National Laboratory"/>
            <person name="Steindorff A."/>
            <person name="Hensen N."/>
            <person name="Bonometti L."/>
            <person name="Westerberg I."/>
            <person name="Brannstrom I.O."/>
            <person name="Guillou S."/>
            <person name="Cros-Aarteil S."/>
            <person name="Calhoun S."/>
            <person name="Haridas S."/>
            <person name="Kuo A."/>
            <person name="Mondo S."/>
            <person name="Pangilinan J."/>
            <person name="Riley R."/>
            <person name="Labutti K."/>
            <person name="Andreopoulos B."/>
            <person name="Lipzen A."/>
            <person name="Chen C."/>
            <person name="Yanf M."/>
            <person name="Daum C."/>
            <person name="Ng V."/>
            <person name="Clum A."/>
            <person name="Ohm R."/>
            <person name="Martin F."/>
            <person name="Silar P."/>
            <person name="Natvig D."/>
            <person name="Lalanne C."/>
            <person name="Gautier V."/>
            <person name="Ament-Velasquez S.L."/>
            <person name="Kruys A."/>
            <person name="Hutchinson M.I."/>
            <person name="Powell A.J."/>
            <person name="Barry K."/>
            <person name="Miller A.N."/>
            <person name="Grigoriev I.V."/>
            <person name="Debuchy R."/>
            <person name="Gladieux P."/>
            <person name="Thoren M.H."/>
            <person name="Johannesson H."/>
        </authorList>
    </citation>
    <scope>NUCLEOTIDE SEQUENCE</scope>
    <source>
        <strain evidence="4">PSN243</strain>
    </source>
</reference>
<proteinExistence type="inferred from homology"/>
<dbReference type="PRINTS" id="PR00081">
    <property type="entry name" value="GDHRDH"/>
</dbReference>
<keyword evidence="5" id="KW-1185">Reference proteome</keyword>
<keyword evidence="3" id="KW-0560">Oxidoreductase</keyword>
<name>A0AAV9GPJ1_9PEZI</name>
<dbReference type="InterPro" id="IPR002347">
    <property type="entry name" value="SDR_fam"/>
</dbReference>
<protein>
    <submittedName>
        <fullName evidence="4">Oxidoreductase YusZ</fullName>
    </submittedName>
</protein>
<evidence type="ECO:0000313" key="4">
    <source>
        <dbReference type="EMBL" id="KAK4449317.1"/>
    </source>
</evidence>
<dbReference type="GO" id="GO:0016491">
    <property type="term" value="F:oxidoreductase activity"/>
    <property type="evidence" value="ECO:0007669"/>
    <property type="project" value="UniProtKB-KW"/>
</dbReference>